<dbReference type="InterPro" id="IPR036047">
    <property type="entry name" value="F-box-like_dom_sf"/>
</dbReference>
<gene>
    <name evidence="2" type="ORF">NCGR_LOCUS2660</name>
</gene>
<organism evidence="2 3">
    <name type="scientific">Miscanthus lutarioriparius</name>
    <dbReference type="NCBI Taxonomy" id="422564"/>
    <lineage>
        <taxon>Eukaryota</taxon>
        <taxon>Viridiplantae</taxon>
        <taxon>Streptophyta</taxon>
        <taxon>Embryophyta</taxon>
        <taxon>Tracheophyta</taxon>
        <taxon>Spermatophyta</taxon>
        <taxon>Magnoliopsida</taxon>
        <taxon>Liliopsida</taxon>
        <taxon>Poales</taxon>
        <taxon>Poaceae</taxon>
        <taxon>PACMAD clade</taxon>
        <taxon>Panicoideae</taxon>
        <taxon>Andropogonodae</taxon>
        <taxon>Andropogoneae</taxon>
        <taxon>Saccharinae</taxon>
        <taxon>Miscanthus</taxon>
    </lineage>
</organism>
<sequence>MPPPRQARLSSRPYYSVAAAERSSSTRGWLAVRRNRPSKRARAPVDTIAQGDEDGTPLTDEILVGIFAGLPDFSDLVRCAATCKRWCRLVSGEASFICRSRRCRPYVRSLALGFFYLHRRGAVPRFAATASASRRLALRQPSLNALVEGLDDGLFDSSRLVASRNGLVVVELQRGKRERALKLCVCNPMTGEVTVLPSLSGKEIVRPYASTIVTADDDNDNDDRTIGVTAGTRREHSQIHSSDCEIVAPPLDRSHGRDSPRAPSSYNVLLVYCRRGFTACRTYVSDSGRWGPEEKVTDARRLGKKQMAAMAAGKSVVVHKVVYWHAKTMVFGLRLDTLQAQHVDMPPVTGNDPAGNTLLGVSPEGRLRVVQVVEMTSYPSPAMVKRSVAIVVVTGRSATNGTCLWDQPEPRQLQWMCEKSGMVFFTAGWDNDQTGDVYAMSLDKQEVEKVANHHGGPSWENLHGYEMDRTSYLSSLAMDDDDP</sequence>
<feature type="domain" description="F-box" evidence="1">
    <location>
        <begin position="58"/>
        <end position="99"/>
    </location>
</feature>
<comment type="caution">
    <text evidence="2">The sequence shown here is derived from an EMBL/GenBank/DDBJ whole genome shotgun (WGS) entry which is preliminary data.</text>
</comment>
<dbReference type="SMART" id="SM00256">
    <property type="entry name" value="FBOX"/>
    <property type="match status" value="1"/>
</dbReference>
<proteinExistence type="predicted"/>
<protein>
    <recommendedName>
        <fullName evidence="1">F-box domain-containing protein</fullName>
    </recommendedName>
</protein>
<accession>A0A811MBX2</accession>
<evidence type="ECO:0000313" key="3">
    <source>
        <dbReference type="Proteomes" id="UP000604825"/>
    </source>
</evidence>
<dbReference type="AlphaFoldDB" id="A0A811MBX2"/>
<reference evidence="2" key="1">
    <citation type="submission" date="2020-10" db="EMBL/GenBank/DDBJ databases">
        <authorList>
            <person name="Han B."/>
            <person name="Lu T."/>
            <person name="Zhao Q."/>
            <person name="Huang X."/>
            <person name="Zhao Y."/>
        </authorList>
    </citation>
    <scope>NUCLEOTIDE SEQUENCE</scope>
</reference>
<dbReference type="Pfam" id="PF12937">
    <property type="entry name" value="F-box-like"/>
    <property type="match status" value="1"/>
</dbReference>
<dbReference type="Pfam" id="PF24523">
    <property type="entry name" value="DUF7595"/>
    <property type="match status" value="1"/>
</dbReference>
<dbReference type="EMBL" id="CAJGYO010000001">
    <property type="protein sequence ID" value="CAD6204667.1"/>
    <property type="molecule type" value="Genomic_DNA"/>
</dbReference>
<evidence type="ECO:0000313" key="2">
    <source>
        <dbReference type="EMBL" id="CAD6204667.1"/>
    </source>
</evidence>
<dbReference type="OrthoDB" id="673847at2759"/>
<dbReference type="Proteomes" id="UP000604825">
    <property type="component" value="Unassembled WGS sequence"/>
</dbReference>
<keyword evidence="3" id="KW-1185">Reference proteome</keyword>
<evidence type="ECO:0000259" key="1">
    <source>
        <dbReference type="SMART" id="SM00256"/>
    </source>
</evidence>
<dbReference type="SUPFAM" id="SSF81383">
    <property type="entry name" value="F-box domain"/>
    <property type="match status" value="1"/>
</dbReference>
<dbReference type="InterPro" id="IPR056016">
    <property type="entry name" value="DUF7595"/>
</dbReference>
<name>A0A811MBX2_9POAL</name>
<dbReference type="InterPro" id="IPR001810">
    <property type="entry name" value="F-box_dom"/>
</dbReference>
<dbReference type="Gene3D" id="1.20.1280.50">
    <property type="match status" value="1"/>
</dbReference>
<dbReference type="PANTHER" id="PTHR36140:SF10">
    <property type="entry name" value="F-BOX DOMAIN-CONTAINING PROTEIN"/>
    <property type="match status" value="1"/>
</dbReference>
<dbReference type="PANTHER" id="PTHR36140">
    <property type="entry name" value="F-BOX DOMAIN-CONTAINING PROTEIN-RELATED"/>
    <property type="match status" value="1"/>
</dbReference>